<dbReference type="PANTHER" id="PTHR43279">
    <property type="entry name" value="CATECHOL-2,3-DIOXYGENASE"/>
    <property type="match status" value="1"/>
</dbReference>
<dbReference type="RefSeq" id="WP_129331458.1">
    <property type="nucleotide sequence ID" value="NZ_SDVB01000170.1"/>
</dbReference>
<proteinExistence type="predicted"/>
<evidence type="ECO:0000313" key="3">
    <source>
        <dbReference type="Proteomes" id="UP000291088"/>
    </source>
</evidence>
<name>A0A4Q2TJZ8_9HYPH</name>
<dbReference type="Pfam" id="PF00903">
    <property type="entry name" value="Glyoxalase"/>
    <property type="match status" value="1"/>
</dbReference>
<dbReference type="PANTHER" id="PTHR43279:SF1">
    <property type="entry name" value="CATECHOL-2,3-DIOXYGENASE"/>
    <property type="match status" value="1"/>
</dbReference>
<organism evidence="2 3">
    <name type="scientific">Ciceribacter ferrooxidans</name>
    <dbReference type="NCBI Taxonomy" id="2509717"/>
    <lineage>
        <taxon>Bacteria</taxon>
        <taxon>Pseudomonadati</taxon>
        <taxon>Pseudomonadota</taxon>
        <taxon>Alphaproteobacteria</taxon>
        <taxon>Hyphomicrobiales</taxon>
        <taxon>Rhizobiaceae</taxon>
        <taxon>Ciceribacter</taxon>
    </lineage>
</organism>
<comment type="caution">
    <text evidence="2">The sequence shown here is derived from an EMBL/GenBank/DDBJ whole genome shotgun (WGS) entry which is preliminary data.</text>
</comment>
<dbReference type="InterPro" id="IPR037523">
    <property type="entry name" value="VOC_core"/>
</dbReference>
<dbReference type="EMBL" id="SDVB01000170">
    <property type="protein sequence ID" value="RYC17885.1"/>
    <property type="molecule type" value="Genomic_DNA"/>
</dbReference>
<dbReference type="OrthoDB" id="9792626at2"/>
<dbReference type="Gene3D" id="3.10.180.10">
    <property type="entry name" value="2,3-Dihydroxybiphenyl 1,2-Dioxygenase, domain 1"/>
    <property type="match status" value="2"/>
</dbReference>
<accession>A0A4Q2TJZ8</accession>
<dbReference type="PROSITE" id="PS51819">
    <property type="entry name" value="VOC"/>
    <property type="match status" value="1"/>
</dbReference>
<keyword evidence="3" id="KW-1185">Reference proteome</keyword>
<protein>
    <submittedName>
        <fullName evidence="2">Glyoxalase</fullName>
    </submittedName>
</protein>
<dbReference type="InterPro" id="IPR004360">
    <property type="entry name" value="Glyas_Fos-R_dOase_dom"/>
</dbReference>
<evidence type="ECO:0000313" key="2">
    <source>
        <dbReference type="EMBL" id="RYC17885.1"/>
    </source>
</evidence>
<sequence length="301" mass="32745">MTTAALALAETLASTGQPERLRYGAVEFAVTDLDRSVAFWTRTLGFKVRAEINDVVELGTEAETLVAFRNGAKHPASPGHSGLYHIAIGVPGQAEFSHLLAHLVALRLPIAPVDHLMSKAIYFDDPDGLGIEIAYETPERFGRFGDFERGFALYDAEGRPHSGRERLDLEQELAHLDGRLVDRRIADGTTIAHIHLRVPDLAAPITFFEQLGFARNLVLPHLGFADLGAGAAYTHRLAMNTWQGRGLTPAPADMARLLAYELVVTDAALFETLASHPEAAVGGRHIAFCDPTGAEVRLRRA</sequence>
<reference evidence="2 3" key="1">
    <citation type="submission" date="2019-01" db="EMBL/GenBank/DDBJ databases">
        <authorList>
            <person name="Deng T."/>
        </authorList>
    </citation>
    <scope>NUCLEOTIDE SEQUENCE [LARGE SCALE GENOMIC DNA]</scope>
    <source>
        <strain evidence="2 3">F8825</strain>
    </source>
</reference>
<dbReference type="Proteomes" id="UP000291088">
    <property type="component" value="Unassembled WGS sequence"/>
</dbReference>
<dbReference type="InterPro" id="IPR029068">
    <property type="entry name" value="Glyas_Bleomycin-R_OHBP_Dase"/>
</dbReference>
<gene>
    <name evidence="2" type="ORF">EUU22_07905</name>
</gene>
<feature type="domain" description="VOC" evidence="1">
    <location>
        <begin position="22"/>
        <end position="136"/>
    </location>
</feature>
<evidence type="ECO:0000259" key="1">
    <source>
        <dbReference type="PROSITE" id="PS51819"/>
    </source>
</evidence>
<dbReference type="SUPFAM" id="SSF54593">
    <property type="entry name" value="Glyoxalase/Bleomycin resistance protein/Dihydroxybiphenyl dioxygenase"/>
    <property type="match status" value="2"/>
</dbReference>
<dbReference type="AlphaFoldDB" id="A0A4Q2TJZ8"/>